<evidence type="ECO:0000256" key="5">
    <source>
        <dbReference type="SAM" id="MobiDB-lite"/>
    </source>
</evidence>
<protein>
    <submittedName>
        <fullName evidence="8">Uncharacterized protein</fullName>
    </submittedName>
</protein>
<dbReference type="PANTHER" id="PTHR23327:SF42">
    <property type="entry name" value="LON PEPTIDASE N-TERMINAL DOMAIN AND RING FINGER PROTEIN C14F5.10C"/>
    <property type="match status" value="1"/>
</dbReference>
<dbReference type="InterPro" id="IPR046336">
    <property type="entry name" value="Lon_prtase_N_sf"/>
</dbReference>
<evidence type="ECO:0000256" key="1">
    <source>
        <dbReference type="ARBA" id="ARBA00022723"/>
    </source>
</evidence>
<dbReference type="SMART" id="SM00464">
    <property type="entry name" value="LON"/>
    <property type="match status" value="1"/>
</dbReference>
<evidence type="ECO:0000313" key="9">
    <source>
        <dbReference type="Proteomes" id="UP000663861"/>
    </source>
</evidence>
<dbReference type="InterPro" id="IPR013083">
    <property type="entry name" value="Znf_RING/FYVE/PHD"/>
</dbReference>
<dbReference type="InterPro" id="IPR017907">
    <property type="entry name" value="Znf_RING_CS"/>
</dbReference>
<keyword evidence="3" id="KW-0862">Zinc</keyword>
<reference evidence="8" key="1">
    <citation type="submission" date="2021-01" db="EMBL/GenBank/DDBJ databases">
        <authorList>
            <person name="Kaushik A."/>
        </authorList>
    </citation>
    <scope>NUCLEOTIDE SEQUENCE</scope>
    <source>
        <strain evidence="8">AG4-RS23</strain>
    </source>
</reference>
<feature type="compositionally biased region" description="Low complexity" evidence="5">
    <location>
        <begin position="318"/>
        <end position="332"/>
    </location>
</feature>
<keyword evidence="1" id="KW-0479">Metal-binding</keyword>
<evidence type="ECO:0000259" key="6">
    <source>
        <dbReference type="PROSITE" id="PS50089"/>
    </source>
</evidence>
<dbReference type="PROSITE" id="PS51787">
    <property type="entry name" value="LON_N"/>
    <property type="match status" value="1"/>
</dbReference>
<feature type="region of interest" description="Disordered" evidence="5">
    <location>
        <begin position="218"/>
        <end position="237"/>
    </location>
</feature>
<dbReference type="EMBL" id="CAJMWY010001481">
    <property type="protein sequence ID" value="CAE6468665.1"/>
    <property type="molecule type" value="Genomic_DNA"/>
</dbReference>
<evidence type="ECO:0000259" key="7">
    <source>
        <dbReference type="PROSITE" id="PS51787"/>
    </source>
</evidence>
<feature type="region of interest" description="Disordered" evidence="5">
    <location>
        <begin position="260"/>
        <end position="361"/>
    </location>
</feature>
<feature type="compositionally biased region" description="Polar residues" evidence="5">
    <location>
        <begin position="219"/>
        <end position="237"/>
    </location>
</feature>
<evidence type="ECO:0000256" key="3">
    <source>
        <dbReference type="ARBA" id="ARBA00022833"/>
    </source>
</evidence>
<dbReference type="Gene3D" id="1.20.58.1480">
    <property type="match status" value="1"/>
</dbReference>
<dbReference type="InterPro" id="IPR015947">
    <property type="entry name" value="PUA-like_sf"/>
</dbReference>
<evidence type="ECO:0000313" key="8">
    <source>
        <dbReference type="EMBL" id="CAE6468665.1"/>
    </source>
</evidence>
<comment type="caution">
    <text evidence="8">The sequence shown here is derived from an EMBL/GenBank/DDBJ whole genome shotgun (WGS) entry which is preliminary data.</text>
</comment>
<feature type="domain" description="RING-type" evidence="6">
    <location>
        <begin position="371"/>
        <end position="409"/>
    </location>
</feature>
<dbReference type="Pfam" id="PF13923">
    <property type="entry name" value="zf-C3HC4_2"/>
    <property type="match status" value="1"/>
</dbReference>
<dbReference type="InterPro" id="IPR003111">
    <property type="entry name" value="Lon_prtase_N"/>
</dbReference>
<dbReference type="Pfam" id="PF02190">
    <property type="entry name" value="LON_substr_bdg"/>
    <property type="match status" value="1"/>
</dbReference>
<dbReference type="InterPro" id="IPR001841">
    <property type="entry name" value="Znf_RING"/>
</dbReference>
<organism evidence="8 9">
    <name type="scientific">Rhizoctonia solani</name>
    <dbReference type="NCBI Taxonomy" id="456999"/>
    <lineage>
        <taxon>Eukaryota</taxon>
        <taxon>Fungi</taxon>
        <taxon>Dikarya</taxon>
        <taxon>Basidiomycota</taxon>
        <taxon>Agaricomycotina</taxon>
        <taxon>Agaricomycetes</taxon>
        <taxon>Cantharellales</taxon>
        <taxon>Ceratobasidiaceae</taxon>
        <taxon>Rhizoctonia</taxon>
    </lineage>
</organism>
<dbReference type="GO" id="GO:0008270">
    <property type="term" value="F:zinc ion binding"/>
    <property type="evidence" value="ECO:0007669"/>
    <property type="project" value="UniProtKB-KW"/>
</dbReference>
<feature type="compositionally biased region" description="Pro residues" evidence="5">
    <location>
        <begin position="93"/>
        <end position="106"/>
    </location>
</feature>
<dbReference type="GO" id="GO:0061630">
    <property type="term" value="F:ubiquitin protein ligase activity"/>
    <property type="evidence" value="ECO:0007669"/>
    <property type="project" value="TreeGrafter"/>
</dbReference>
<dbReference type="SMART" id="SM00184">
    <property type="entry name" value="RING"/>
    <property type="match status" value="2"/>
</dbReference>
<dbReference type="AlphaFoldDB" id="A0A8H3GU98"/>
<dbReference type="PROSITE" id="PS00518">
    <property type="entry name" value="ZF_RING_1"/>
    <property type="match status" value="1"/>
</dbReference>
<dbReference type="Gene3D" id="2.30.130.40">
    <property type="entry name" value="LON domain-like"/>
    <property type="match status" value="1"/>
</dbReference>
<feature type="compositionally biased region" description="Polar residues" evidence="5">
    <location>
        <begin position="299"/>
        <end position="308"/>
    </location>
</feature>
<dbReference type="PANTHER" id="PTHR23327">
    <property type="entry name" value="RING FINGER PROTEIN 127"/>
    <property type="match status" value="1"/>
</dbReference>
<accession>A0A8H3GU98</accession>
<feature type="compositionally biased region" description="Basic and acidic residues" evidence="5">
    <location>
        <begin position="271"/>
        <end position="286"/>
    </location>
</feature>
<dbReference type="SUPFAM" id="SSF88697">
    <property type="entry name" value="PUA domain-like"/>
    <property type="match status" value="1"/>
</dbReference>
<evidence type="ECO:0000256" key="4">
    <source>
        <dbReference type="PROSITE-ProRule" id="PRU00175"/>
    </source>
</evidence>
<dbReference type="Proteomes" id="UP000663861">
    <property type="component" value="Unassembled WGS sequence"/>
</dbReference>
<sequence length="679" mass="74822">MHGSSDDEHEGEIISPLAPPAPTRTPPASRNVVNRDQTATSCTQTEGVCESTQPKLDNKPNEGFRSMAAPPKTAKNCSSDTPSSSSQAHMGPTSPPAPPAPSPDPLPSIAMSLPNTTENESLPPTETLRLRPSLLLPLLRCALCRLLLEAPTTLNCGHTLCSKHMIEARTDDGEGPSLPVRDSFVQCPVEGCKPRQPVRVCVLGRLNELDSRAGVTFTPAAQHQHTTALSESSSGTSPLRHVVKLDVTVSKLLEAITTAARRSSTSTDAHTTADTRTPDSRTHRGDSPATDEDEGTAIGHNSLTQGRSSAHDRTQPTGSASPSGSDRASSQSPPRPRKKPRTHPPAHTPTGLPDPSPSTSFEKDLLNELTCEICFMLLCNPITTPCQHTFCSTCLERSLDHSTKCPLCRLDLPPNAYFYQHAHNEVIVQIIAKAFPTLLEERVAIADTDGKDSRLDTPIFVCQLSYPGMPTLLHFFEPRYRLMLRRCLASPTPRFGMVMPRQSANNTDGNDFGTMLEIKNVQMLSDGRSMVETYGTFRFRILERGTLDGYLVGRIERIDDYPPDVEAEIERIAMMNPREGDITLRGIERSNQELVNICRRFLDQLRNGTAPWVVQRLNNTYGPMPNDVASFSFWVLPIDEQEKAKLLPIRSPRMRLRLVVHWIEQLNNNWWFSSGCVVG</sequence>
<feature type="compositionally biased region" description="Low complexity" evidence="5">
    <location>
        <begin position="260"/>
        <end position="270"/>
    </location>
</feature>
<feature type="compositionally biased region" description="Polar residues" evidence="5">
    <location>
        <begin position="31"/>
        <end position="55"/>
    </location>
</feature>
<keyword evidence="2 4" id="KW-0863">Zinc-finger</keyword>
<feature type="compositionally biased region" description="Basic residues" evidence="5">
    <location>
        <begin position="335"/>
        <end position="344"/>
    </location>
</feature>
<name>A0A8H3GU98_9AGAM</name>
<dbReference type="Gene3D" id="3.30.40.10">
    <property type="entry name" value="Zinc/RING finger domain, C3HC4 (zinc finger)"/>
    <property type="match status" value="2"/>
</dbReference>
<feature type="region of interest" description="Disordered" evidence="5">
    <location>
        <begin position="1"/>
        <end position="126"/>
    </location>
</feature>
<gene>
    <name evidence="8" type="ORF">RDB_LOCUS78676</name>
</gene>
<dbReference type="SUPFAM" id="SSF57850">
    <property type="entry name" value="RING/U-box"/>
    <property type="match status" value="1"/>
</dbReference>
<proteinExistence type="predicted"/>
<feature type="domain" description="Lon N-terminal" evidence="7">
    <location>
        <begin position="442"/>
        <end position="667"/>
    </location>
</feature>
<dbReference type="CDD" id="cd16514">
    <property type="entry name" value="RING-HC_LONFs_rpt2"/>
    <property type="match status" value="1"/>
</dbReference>
<evidence type="ECO:0000256" key="2">
    <source>
        <dbReference type="ARBA" id="ARBA00022771"/>
    </source>
</evidence>
<feature type="compositionally biased region" description="Polar residues" evidence="5">
    <location>
        <begin position="75"/>
        <end position="88"/>
    </location>
</feature>
<dbReference type="PROSITE" id="PS50089">
    <property type="entry name" value="ZF_RING_2"/>
    <property type="match status" value="1"/>
</dbReference>